<proteinExistence type="predicted"/>
<keyword evidence="2" id="KW-0784">Thiamine biosynthesis</keyword>
<protein>
    <submittedName>
        <fullName evidence="4">Thiamine phosphate synthase</fullName>
    </submittedName>
</protein>
<gene>
    <name evidence="4" type="ORF">V3I05_02225</name>
</gene>
<sequence>MRAWLITPHIDERYISTLALYLPTIAVDGIICRTQNKKWLNEFVKYISPLSKILLLNLPFNSLLETISLSASFQGVHLKSHLMNYITPLKNAYLEEFAEQKIIGYSAHSIAEVESALALGADYCTLSPIFPTPNKGTPLGLETLNKIPYTIRSRVIALGGINHTHIPILKTLGLGGYAGIRCFLESKR</sequence>
<dbReference type="PANTHER" id="PTHR20857">
    <property type="entry name" value="THIAMINE-PHOSPHATE PYROPHOSPHORYLASE"/>
    <property type="match status" value="1"/>
</dbReference>
<evidence type="ECO:0000313" key="4">
    <source>
        <dbReference type="EMBL" id="XAM18516.1"/>
    </source>
</evidence>
<evidence type="ECO:0000256" key="2">
    <source>
        <dbReference type="ARBA" id="ARBA00022977"/>
    </source>
</evidence>
<dbReference type="Pfam" id="PF02581">
    <property type="entry name" value="TMP-TENI"/>
    <property type="match status" value="1"/>
</dbReference>
<accession>A0ABZ3F8W7</accession>
<feature type="domain" description="Thiamine phosphate synthase/TenI" evidence="3">
    <location>
        <begin position="68"/>
        <end position="181"/>
    </location>
</feature>
<dbReference type="Proteomes" id="UP001434737">
    <property type="component" value="Chromosome"/>
</dbReference>
<dbReference type="InterPro" id="IPR013785">
    <property type="entry name" value="Aldolase_TIM"/>
</dbReference>
<dbReference type="InterPro" id="IPR036206">
    <property type="entry name" value="ThiamineP_synth_sf"/>
</dbReference>
<dbReference type="PANTHER" id="PTHR20857:SF15">
    <property type="entry name" value="THIAMINE-PHOSPHATE SYNTHASE"/>
    <property type="match status" value="1"/>
</dbReference>
<dbReference type="SUPFAM" id="SSF51391">
    <property type="entry name" value="Thiamin phosphate synthase"/>
    <property type="match status" value="1"/>
</dbReference>
<evidence type="ECO:0000313" key="5">
    <source>
        <dbReference type="Proteomes" id="UP001434737"/>
    </source>
</evidence>
<keyword evidence="5" id="KW-1185">Reference proteome</keyword>
<dbReference type="CDD" id="cd00564">
    <property type="entry name" value="TMP_TenI"/>
    <property type="match status" value="1"/>
</dbReference>
<comment type="pathway">
    <text evidence="1">Cofactor biosynthesis; thiamine diphosphate biosynthesis.</text>
</comment>
<dbReference type="EMBL" id="CP145316">
    <property type="protein sequence ID" value="XAM18516.1"/>
    <property type="molecule type" value="Genomic_DNA"/>
</dbReference>
<organism evidence="4 5">
    <name type="scientific">Helicobacter mastomyrinus</name>
    <dbReference type="NCBI Taxonomy" id="287948"/>
    <lineage>
        <taxon>Bacteria</taxon>
        <taxon>Pseudomonadati</taxon>
        <taxon>Campylobacterota</taxon>
        <taxon>Epsilonproteobacteria</taxon>
        <taxon>Campylobacterales</taxon>
        <taxon>Helicobacteraceae</taxon>
        <taxon>Helicobacter</taxon>
    </lineage>
</organism>
<name>A0ABZ3F8W7_9HELI</name>
<dbReference type="Gene3D" id="3.20.20.70">
    <property type="entry name" value="Aldolase class I"/>
    <property type="match status" value="1"/>
</dbReference>
<evidence type="ECO:0000259" key="3">
    <source>
        <dbReference type="Pfam" id="PF02581"/>
    </source>
</evidence>
<dbReference type="RefSeq" id="WP_343353874.1">
    <property type="nucleotide sequence ID" value="NZ_CP145316.1"/>
</dbReference>
<dbReference type="InterPro" id="IPR022998">
    <property type="entry name" value="ThiamineP_synth_TenI"/>
</dbReference>
<evidence type="ECO:0000256" key="1">
    <source>
        <dbReference type="ARBA" id="ARBA00004948"/>
    </source>
</evidence>
<reference evidence="4 5" key="1">
    <citation type="submission" date="2024-02" db="EMBL/GenBank/DDBJ databases">
        <title>Genome and pathogenicity analysis of Helicobacter mastomyrinus isolated from mice.</title>
        <authorList>
            <person name="Zhu L."/>
        </authorList>
    </citation>
    <scope>NUCLEOTIDE SEQUENCE [LARGE SCALE GENOMIC DNA]</scope>
    <source>
        <strain evidence="4 5">Hm-17</strain>
    </source>
</reference>